<dbReference type="EMBL" id="WHOS01000014">
    <property type="protein sequence ID" value="NUB00241.1"/>
    <property type="molecule type" value="Genomic_DNA"/>
</dbReference>
<protein>
    <submittedName>
        <fullName evidence="1">Uncharacterized protein</fullName>
    </submittedName>
</protein>
<proteinExistence type="predicted"/>
<evidence type="ECO:0000313" key="2">
    <source>
        <dbReference type="Proteomes" id="UP000605086"/>
    </source>
</evidence>
<dbReference type="RefSeq" id="WP_174471478.1">
    <property type="nucleotide sequence ID" value="NZ_JAGINN010000005.1"/>
</dbReference>
<sequence>MDDFPDDEQLRAAQERVRRAAEAVADAYARLARHDSEAAAQRLRVVRAWWASRQGADGDRR</sequence>
<organism evidence="1 2">
    <name type="scientific">Azospirillum melinis</name>
    <dbReference type="NCBI Taxonomy" id="328839"/>
    <lineage>
        <taxon>Bacteria</taxon>
        <taxon>Pseudomonadati</taxon>
        <taxon>Pseudomonadota</taxon>
        <taxon>Alphaproteobacteria</taxon>
        <taxon>Rhodospirillales</taxon>
        <taxon>Azospirillaceae</taxon>
        <taxon>Azospirillum</taxon>
    </lineage>
</organism>
<dbReference type="Proteomes" id="UP000605086">
    <property type="component" value="Unassembled WGS sequence"/>
</dbReference>
<keyword evidence="2" id="KW-1185">Reference proteome</keyword>
<reference evidence="1 2" key="1">
    <citation type="submission" date="2019-10" db="EMBL/GenBank/DDBJ databases">
        <title>Genome sequence of Azospirillum melinis.</title>
        <authorList>
            <person name="Ambrosini A."/>
            <person name="Sant'Anna F.H."/>
            <person name="Cassan F.D."/>
            <person name="Souza E.M."/>
            <person name="Passaglia L.M.P."/>
        </authorList>
    </citation>
    <scope>NUCLEOTIDE SEQUENCE [LARGE SCALE GENOMIC DNA]</scope>
    <source>
        <strain evidence="1 2">TMCY0552</strain>
    </source>
</reference>
<name>A0ABX2KCI2_9PROT</name>
<comment type="caution">
    <text evidence="1">The sequence shown here is derived from an EMBL/GenBank/DDBJ whole genome shotgun (WGS) entry which is preliminary data.</text>
</comment>
<gene>
    <name evidence="1" type="ORF">GBZ48_13180</name>
</gene>
<evidence type="ECO:0000313" key="1">
    <source>
        <dbReference type="EMBL" id="NUB00241.1"/>
    </source>
</evidence>
<accession>A0ABX2KCI2</accession>